<evidence type="ECO:0000313" key="4">
    <source>
        <dbReference type="Proteomes" id="UP000591131"/>
    </source>
</evidence>
<protein>
    <submittedName>
        <fullName evidence="3">Uncharacterized protein</fullName>
    </submittedName>
</protein>
<dbReference type="AlphaFoldDB" id="A0A7J6L5F7"/>
<dbReference type="Proteomes" id="UP000591131">
    <property type="component" value="Unassembled WGS sequence"/>
</dbReference>
<gene>
    <name evidence="3" type="ORF">FOL47_009986</name>
</gene>
<keyword evidence="2" id="KW-0732">Signal</keyword>
<sequence>MWYLACLPVLTIAVISHQRRNQDAADSSTMWTDYCEFLNGPGSVCSQDVCSVGGQACGDESVATTPTPSTQTGVTDPQASDPLRIACDSYCQTLNGDASFCKLWFESPVCQYGDQPCGTLEICGDAPRYTIPDKPVEYSAEWNEYCRYLNGPVSSCTGTCTGGGQPCGRGNAPVVTPTTAPVLVTTTTAAPPTAETEVQPVTEKTADAGCDEFCKSLNGETSFCKWWNTEPVCHLGDQPCGSSTACNGDGIPAVTPVVVDTNVEEAPTETVQVAAPEDAVQRTCDAFCAQLNGETSFCKWWHASPVCQYGDQPCGTIDLCGDGPSVNVTKVSPMLPKVDGTHYASCDKMCQSLNDATSYCKWWMNSPVCQHGDQPCGDVSVCESETWPSPAAPTLPPGAHSQASVECDSMCKNLNGDGSYCKWWRSVPVCHGGDQPCGPGECDGVPVVSPETVRPTPQPALRTDPPAPVKAAPSAPVVSKAHSMPNAKCDAYCAQLNDAGSYCKWWKDIPVCKGGDQSCAAEICDDGATSR</sequence>
<dbReference type="OrthoDB" id="424907at2759"/>
<reference evidence="3 4" key="1">
    <citation type="submission" date="2020-04" db="EMBL/GenBank/DDBJ databases">
        <title>Perkinsus chesapeaki whole genome sequence.</title>
        <authorList>
            <person name="Bogema D.R."/>
        </authorList>
    </citation>
    <scope>NUCLEOTIDE SEQUENCE [LARGE SCALE GENOMIC DNA]</scope>
    <source>
        <strain evidence="3">ATCC PRA-425</strain>
    </source>
</reference>
<evidence type="ECO:0000256" key="2">
    <source>
        <dbReference type="SAM" id="SignalP"/>
    </source>
</evidence>
<feature type="chain" id="PRO_5029577170" evidence="2">
    <location>
        <begin position="17"/>
        <end position="531"/>
    </location>
</feature>
<name>A0A7J6L5F7_PERCH</name>
<keyword evidence="4" id="KW-1185">Reference proteome</keyword>
<evidence type="ECO:0000256" key="1">
    <source>
        <dbReference type="SAM" id="MobiDB-lite"/>
    </source>
</evidence>
<dbReference type="EMBL" id="JAAPAO010000735">
    <property type="protein sequence ID" value="KAF4654426.1"/>
    <property type="molecule type" value="Genomic_DNA"/>
</dbReference>
<feature type="region of interest" description="Disordered" evidence="1">
    <location>
        <begin position="451"/>
        <end position="473"/>
    </location>
</feature>
<comment type="caution">
    <text evidence="3">The sequence shown here is derived from an EMBL/GenBank/DDBJ whole genome shotgun (WGS) entry which is preliminary data.</text>
</comment>
<accession>A0A7J6L5F7</accession>
<organism evidence="3 4">
    <name type="scientific">Perkinsus chesapeaki</name>
    <name type="common">Clam parasite</name>
    <name type="synonym">Perkinsus andrewsi</name>
    <dbReference type="NCBI Taxonomy" id="330153"/>
    <lineage>
        <taxon>Eukaryota</taxon>
        <taxon>Sar</taxon>
        <taxon>Alveolata</taxon>
        <taxon>Perkinsozoa</taxon>
        <taxon>Perkinsea</taxon>
        <taxon>Perkinsida</taxon>
        <taxon>Perkinsidae</taxon>
        <taxon>Perkinsus</taxon>
    </lineage>
</organism>
<proteinExistence type="predicted"/>
<evidence type="ECO:0000313" key="3">
    <source>
        <dbReference type="EMBL" id="KAF4654426.1"/>
    </source>
</evidence>
<feature type="signal peptide" evidence="2">
    <location>
        <begin position="1"/>
        <end position="16"/>
    </location>
</feature>